<feature type="coiled-coil region" evidence="1">
    <location>
        <begin position="49"/>
        <end position="76"/>
    </location>
</feature>
<evidence type="ECO:0000256" key="2">
    <source>
        <dbReference type="SAM" id="MobiDB-lite"/>
    </source>
</evidence>
<protein>
    <submittedName>
        <fullName evidence="4">Uncharacterized protein</fullName>
    </submittedName>
</protein>
<feature type="compositionally biased region" description="Basic and acidic residues" evidence="2">
    <location>
        <begin position="466"/>
        <end position="476"/>
    </location>
</feature>
<feature type="transmembrane region" description="Helical" evidence="3">
    <location>
        <begin position="501"/>
        <end position="521"/>
    </location>
</feature>
<feature type="transmembrane region" description="Helical" evidence="3">
    <location>
        <begin position="646"/>
        <end position="669"/>
    </location>
</feature>
<feature type="region of interest" description="Disordered" evidence="2">
    <location>
        <begin position="437"/>
        <end position="497"/>
    </location>
</feature>
<organism evidence="4 5">
    <name type="scientific">Elliptochloris bilobata</name>
    <dbReference type="NCBI Taxonomy" id="381761"/>
    <lineage>
        <taxon>Eukaryota</taxon>
        <taxon>Viridiplantae</taxon>
        <taxon>Chlorophyta</taxon>
        <taxon>core chlorophytes</taxon>
        <taxon>Trebouxiophyceae</taxon>
        <taxon>Trebouxiophyceae incertae sedis</taxon>
        <taxon>Elliptochloris clade</taxon>
        <taxon>Elliptochloris</taxon>
    </lineage>
</organism>
<evidence type="ECO:0000256" key="1">
    <source>
        <dbReference type="SAM" id="Coils"/>
    </source>
</evidence>
<keyword evidence="5" id="KW-1185">Reference proteome</keyword>
<feature type="compositionally biased region" description="Low complexity" evidence="2">
    <location>
        <begin position="456"/>
        <end position="465"/>
    </location>
</feature>
<dbReference type="Proteomes" id="UP001445335">
    <property type="component" value="Unassembled WGS sequence"/>
</dbReference>
<sequence>MNAQAPELGLDDAMSTDVDALAQQNAFLKDALEGCRSELGDVYDRMAELEAAADALVELESRAEVAENERDAALAAARSLTPRPGLPAALPLAQRLGPDGAARLEEALQRFRHWPALELARMLVGEATLAGKSAAEAQPALLGCLVAPLAQHALTRAALDEGLEVEAVAAEIAEATMPTVQRVAALEAEIRSAEAAKESEARREANRRRREAEAAAETKNPVLEYIRNKLVSKHFTEKTIKEIWRDKQAEVKAGKQTELCEFVFHYLHKRIGILSAVIEAGYNLLHGLWKYSWDADCELFLKILQGQEEVGDMLAACDKSLHGAETGTLKKEDVADALEAFFRVGQRGGKSPDRFDELMQALDSDQEGPTVQHRKIFEEDREFNQGDFAEALRDQFMAEHSAYYVELEEALMEANGFEADCGREQLVAALVQLNPDLPEKQAKPAGRKLKSQQSRTAGTPGAPAETAHEAGRHDADPATVPEDGAPGHQGSPPTHAAAGQALASAAVAMAVFLLFTVWSSANLKRTKCKLYEVLAASALMRTICYACHVANLAHPRRVLYVTFQSMESLGYGVSVAVLYLAIFQFLRTSEHPRPPHARALSWVPLALIIPTAALSLVVAPIGYALMYERDDGGSNAAGLKLLYACFWGRVCVLSIWFAFLSGVMLHALWSYHSSKSPTVRARNASPASCPPRARLHSILQHRSASVLDGRLLVPIIWASLVLEALSLAIQTASLYHVYLNQDRYSYPLTLLPQYLELLLLNLPGVLWRLSSGPQCKQDPNSP</sequence>
<accession>A0AAW1RTU2</accession>
<evidence type="ECO:0000256" key="3">
    <source>
        <dbReference type="SAM" id="Phobius"/>
    </source>
</evidence>
<keyword evidence="3" id="KW-0812">Transmembrane</keyword>
<evidence type="ECO:0000313" key="4">
    <source>
        <dbReference type="EMBL" id="KAK9837154.1"/>
    </source>
</evidence>
<feature type="transmembrane region" description="Helical" evidence="3">
    <location>
        <begin position="599"/>
        <end position="626"/>
    </location>
</feature>
<dbReference type="EMBL" id="JALJOU010000023">
    <property type="protein sequence ID" value="KAK9837154.1"/>
    <property type="molecule type" value="Genomic_DNA"/>
</dbReference>
<name>A0AAW1RTU2_9CHLO</name>
<keyword evidence="3" id="KW-1133">Transmembrane helix</keyword>
<evidence type="ECO:0000313" key="5">
    <source>
        <dbReference type="Proteomes" id="UP001445335"/>
    </source>
</evidence>
<keyword evidence="1" id="KW-0175">Coiled coil</keyword>
<feature type="transmembrane region" description="Helical" evidence="3">
    <location>
        <begin position="711"/>
        <end position="738"/>
    </location>
</feature>
<proteinExistence type="predicted"/>
<keyword evidence="3" id="KW-0472">Membrane</keyword>
<gene>
    <name evidence="4" type="ORF">WJX81_006757</name>
</gene>
<dbReference type="AlphaFoldDB" id="A0AAW1RTU2"/>
<reference evidence="4 5" key="1">
    <citation type="journal article" date="2024" name="Nat. Commun.">
        <title>Phylogenomics reveals the evolutionary origins of lichenization in chlorophyte algae.</title>
        <authorList>
            <person name="Puginier C."/>
            <person name="Libourel C."/>
            <person name="Otte J."/>
            <person name="Skaloud P."/>
            <person name="Haon M."/>
            <person name="Grisel S."/>
            <person name="Petersen M."/>
            <person name="Berrin J.G."/>
            <person name="Delaux P.M."/>
            <person name="Dal Grande F."/>
            <person name="Keller J."/>
        </authorList>
    </citation>
    <scope>NUCLEOTIDE SEQUENCE [LARGE SCALE GENOMIC DNA]</scope>
    <source>
        <strain evidence="4 5">SAG 245.80</strain>
    </source>
</reference>
<comment type="caution">
    <text evidence="4">The sequence shown here is derived from an EMBL/GenBank/DDBJ whole genome shotgun (WGS) entry which is preliminary data.</text>
</comment>
<feature type="transmembrane region" description="Helical" evidence="3">
    <location>
        <begin position="568"/>
        <end position="587"/>
    </location>
</feature>
<feature type="coiled-coil region" evidence="1">
    <location>
        <begin position="183"/>
        <end position="215"/>
    </location>
</feature>